<name>G7IUU8_MEDTR</name>
<protein>
    <submittedName>
        <fullName evidence="3">Cytochrome b6-F complex subunit VI PetL protein</fullName>
    </submittedName>
</protein>
<reference evidence="4" key="3">
    <citation type="submission" date="2015-04" db="UniProtKB">
        <authorList>
            <consortium name="EnsemblPlants"/>
        </authorList>
    </citation>
    <scope>IDENTIFICATION</scope>
    <source>
        <strain evidence="4">cv. Jemalong A17</strain>
    </source>
</reference>
<dbReference type="EnsemblPlants" id="AES68127">
    <property type="protein sequence ID" value="AES68127"/>
    <property type="gene ID" value="MTR_2g103540"/>
</dbReference>
<dbReference type="InterPro" id="IPR005797">
    <property type="entry name" value="Cyt_b/b6_N"/>
</dbReference>
<evidence type="ECO:0000259" key="2">
    <source>
        <dbReference type="Pfam" id="PF00033"/>
    </source>
</evidence>
<dbReference type="InterPro" id="IPR027387">
    <property type="entry name" value="Cytb/b6-like_sf"/>
</dbReference>
<reference evidence="3 5" key="1">
    <citation type="journal article" date="2011" name="Nature">
        <title>The Medicago genome provides insight into the evolution of rhizobial symbioses.</title>
        <authorList>
            <person name="Young N.D."/>
            <person name="Debelle F."/>
            <person name="Oldroyd G.E."/>
            <person name="Geurts R."/>
            <person name="Cannon S.B."/>
            <person name="Udvardi M.K."/>
            <person name="Benedito V.A."/>
            <person name="Mayer K.F."/>
            <person name="Gouzy J."/>
            <person name="Schoof H."/>
            <person name="Van de Peer Y."/>
            <person name="Proost S."/>
            <person name="Cook D.R."/>
            <person name="Meyers B.C."/>
            <person name="Spannagl M."/>
            <person name="Cheung F."/>
            <person name="De Mita S."/>
            <person name="Krishnakumar V."/>
            <person name="Gundlach H."/>
            <person name="Zhou S."/>
            <person name="Mudge J."/>
            <person name="Bharti A.K."/>
            <person name="Murray J.D."/>
            <person name="Naoumkina M.A."/>
            <person name="Rosen B."/>
            <person name="Silverstein K.A."/>
            <person name="Tang H."/>
            <person name="Rombauts S."/>
            <person name="Zhao P.X."/>
            <person name="Zhou P."/>
            <person name="Barbe V."/>
            <person name="Bardou P."/>
            <person name="Bechner M."/>
            <person name="Bellec A."/>
            <person name="Berger A."/>
            <person name="Berges H."/>
            <person name="Bidwell S."/>
            <person name="Bisseling T."/>
            <person name="Choisne N."/>
            <person name="Couloux A."/>
            <person name="Denny R."/>
            <person name="Deshpande S."/>
            <person name="Dai X."/>
            <person name="Doyle J.J."/>
            <person name="Dudez A.M."/>
            <person name="Farmer A.D."/>
            <person name="Fouteau S."/>
            <person name="Franken C."/>
            <person name="Gibelin C."/>
            <person name="Gish J."/>
            <person name="Goldstein S."/>
            <person name="Gonzalez A.J."/>
            <person name="Green P.J."/>
            <person name="Hallab A."/>
            <person name="Hartog M."/>
            <person name="Hua A."/>
            <person name="Humphray S.J."/>
            <person name="Jeong D.H."/>
            <person name="Jing Y."/>
            <person name="Jocker A."/>
            <person name="Kenton S.M."/>
            <person name="Kim D.J."/>
            <person name="Klee K."/>
            <person name="Lai H."/>
            <person name="Lang C."/>
            <person name="Lin S."/>
            <person name="Macmil S.L."/>
            <person name="Magdelenat G."/>
            <person name="Matthews L."/>
            <person name="McCorrison J."/>
            <person name="Monaghan E.L."/>
            <person name="Mun J.H."/>
            <person name="Najar F.Z."/>
            <person name="Nicholson C."/>
            <person name="Noirot C."/>
            <person name="O'Bleness M."/>
            <person name="Paule C.R."/>
            <person name="Poulain J."/>
            <person name="Prion F."/>
            <person name="Qin B."/>
            <person name="Qu C."/>
            <person name="Retzel E.F."/>
            <person name="Riddle C."/>
            <person name="Sallet E."/>
            <person name="Samain S."/>
            <person name="Samson N."/>
            <person name="Sanders I."/>
            <person name="Saurat O."/>
            <person name="Scarpelli C."/>
            <person name="Schiex T."/>
            <person name="Segurens B."/>
            <person name="Severin A.J."/>
            <person name="Sherrier D.J."/>
            <person name="Shi R."/>
            <person name="Sims S."/>
            <person name="Singer S.R."/>
            <person name="Sinharoy S."/>
            <person name="Sterck L."/>
            <person name="Viollet A."/>
            <person name="Wang B.B."/>
            <person name="Wang K."/>
            <person name="Wang M."/>
            <person name="Wang X."/>
            <person name="Warfsmann J."/>
            <person name="Weissenbach J."/>
            <person name="White D.D."/>
            <person name="White J.D."/>
            <person name="Wiley G.B."/>
            <person name="Wincker P."/>
            <person name="Xing Y."/>
            <person name="Yang L."/>
            <person name="Yao Z."/>
            <person name="Ying F."/>
            <person name="Zhai J."/>
            <person name="Zhou L."/>
            <person name="Zuber A."/>
            <person name="Denarie J."/>
            <person name="Dixon R.A."/>
            <person name="May G.D."/>
            <person name="Schwartz D.C."/>
            <person name="Rogers J."/>
            <person name="Quetier F."/>
            <person name="Town C.D."/>
            <person name="Roe B.A."/>
        </authorList>
    </citation>
    <scope>NUCLEOTIDE SEQUENCE [LARGE SCALE GENOMIC DNA]</scope>
    <source>
        <strain evidence="3">A17</strain>
        <strain evidence="4 5">cv. Jemalong A17</strain>
    </source>
</reference>
<dbReference type="STRING" id="3880.G7IUU8"/>
<dbReference type="Proteomes" id="UP000002051">
    <property type="component" value="Chromosome 2"/>
</dbReference>
<feature type="transmembrane region" description="Helical" evidence="1">
    <location>
        <begin position="42"/>
        <end position="60"/>
    </location>
</feature>
<sequence length="82" mass="9903">MPTITNYFGFLLAVLTITAGLFIIVATGFVMTFYYRPTVTKAFAFVQYIMTNFFKFFRYLKKSRNILIFSFFEIFPYFFHYF</sequence>
<keyword evidence="5" id="KW-1185">Reference proteome</keyword>
<dbReference type="GO" id="GO:0016020">
    <property type="term" value="C:membrane"/>
    <property type="evidence" value="ECO:0007669"/>
    <property type="project" value="InterPro"/>
</dbReference>
<feature type="transmembrane region" description="Helical" evidence="1">
    <location>
        <begin position="7"/>
        <end position="36"/>
    </location>
</feature>
<evidence type="ECO:0000313" key="3">
    <source>
        <dbReference type="EMBL" id="AES68127.1"/>
    </source>
</evidence>
<dbReference type="Gene3D" id="1.20.810.10">
    <property type="entry name" value="Cytochrome Bc1 Complex, Chain C"/>
    <property type="match status" value="1"/>
</dbReference>
<dbReference type="PaxDb" id="3880-AES68127"/>
<dbReference type="SUPFAM" id="SSF81342">
    <property type="entry name" value="Transmembrane di-heme cytochromes"/>
    <property type="match status" value="1"/>
</dbReference>
<dbReference type="HOGENOM" id="CLU_2561732_0_0_1"/>
<feature type="domain" description="Cytochrome b/b6 N-terminal region profile" evidence="2">
    <location>
        <begin position="19"/>
        <end position="69"/>
    </location>
</feature>
<dbReference type="EMBL" id="CM001218">
    <property type="protein sequence ID" value="AES68127.1"/>
    <property type="molecule type" value="Genomic_DNA"/>
</dbReference>
<dbReference type="InterPro" id="IPR016174">
    <property type="entry name" value="Di-haem_cyt_TM"/>
</dbReference>
<dbReference type="Pfam" id="PF00033">
    <property type="entry name" value="Cytochrome_B"/>
    <property type="match status" value="1"/>
</dbReference>
<keyword evidence="1" id="KW-0472">Membrane</keyword>
<keyword evidence="1" id="KW-0812">Transmembrane</keyword>
<evidence type="ECO:0000256" key="1">
    <source>
        <dbReference type="SAM" id="Phobius"/>
    </source>
</evidence>
<proteinExistence type="predicted"/>
<reference evidence="3 5" key="2">
    <citation type="journal article" date="2014" name="BMC Genomics">
        <title>An improved genome release (version Mt4.0) for the model legume Medicago truncatula.</title>
        <authorList>
            <person name="Tang H."/>
            <person name="Krishnakumar V."/>
            <person name="Bidwell S."/>
            <person name="Rosen B."/>
            <person name="Chan A."/>
            <person name="Zhou S."/>
            <person name="Gentzbittel L."/>
            <person name="Childs K.L."/>
            <person name="Yandell M."/>
            <person name="Gundlach H."/>
            <person name="Mayer K.F."/>
            <person name="Schwartz D.C."/>
            <person name="Town C.D."/>
        </authorList>
    </citation>
    <scope>GENOME REANNOTATION</scope>
    <source>
        <strain evidence="4 5">cv. Jemalong A17</strain>
    </source>
</reference>
<dbReference type="GO" id="GO:0009055">
    <property type="term" value="F:electron transfer activity"/>
    <property type="evidence" value="ECO:0007669"/>
    <property type="project" value="InterPro"/>
</dbReference>
<dbReference type="AlphaFoldDB" id="G7IUU8"/>
<dbReference type="GO" id="GO:0022904">
    <property type="term" value="P:respiratory electron transport chain"/>
    <property type="evidence" value="ECO:0007669"/>
    <property type="project" value="InterPro"/>
</dbReference>
<accession>G7IUU8</accession>
<gene>
    <name evidence="3" type="ordered locus">MTR_2g103540</name>
</gene>
<organism evidence="3 5">
    <name type="scientific">Medicago truncatula</name>
    <name type="common">Barrel medic</name>
    <name type="synonym">Medicago tribuloides</name>
    <dbReference type="NCBI Taxonomy" id="3880"/>
    <lineage>
        <taxon>Eukaryota</taxon>
        <taxon>Viridiplantae</taxon>
        <taxon>Streptophyta</taxon>
        <taxon>Embryophyta</taxon>
        <taxon>Tracheophyta</taxon>
        <taxon>Spermatophyta</taxon>
        <taxon>Magnoliopsida</taxon>
        <taxon>eudicotyledons</taxon>
        <taxon>Gunneridae</taxon>
        <taxon>Pentapetalae</taxon>
        <taxon>rosids</taxon>
        <taxon>fabids</taxon>
        <taxon>Fabales</taxon>
        <taxon>Fabaceae</taxon>
        <taxon>Papilionoideae</taxon>
        <taxon>50 kb inversion clade</taxon>
        <taxon>NPAAA clade</taxon>
        <taxon>Hologalegina</taxon>
        <taxon>IRL clade</taxon>
        <taxon>Trifolieae</taxon>
        <taxon>Medicago</taxon>
    </lineage>
</organism>
<evidence type="ECO:0000313" key="5">
    <source>
        <dbReference type="Proteomes" id="UP000002051"/>
    </source>
</evidence>
<dbReference type="GO" id="GO:0016491">
    <property type="term" value="F:oxidoreductase activity"/>
    <property type="evidence" value="ECO:0007669"/>
    <property type="project" value="InterPro"/>
</dbReference>
<evidence type="ECO:0000313" key="4">
    <source>
        <dbReference type="EnsemblPlants" id="AES68127"/>
    </source>
</evidence>
<keyword evidence="1" id="KW-1133">Transmembrane helix</keyword>